<organism evidence="6 7">
    <name type="scientific">Novosphingobium subterraneum</name>
    <dbReference type="NCBI Taxonomy" id="48936"/>
    <lineage>
        <taxon>Bacteria</taxon>
        <taxon>Pseudomonadati</taxon>
        <taxon>Pseudomonadota</taxon>
        <taxon>Alphaproteobacteria</taxon>
        <taxon>Sphingomonadales</taxon>
        <taxon>Sphingomonadaceae</taxon>
        <taxon>Novosphingobium</taxon>
    </lineage>
</organism>
<dbReference type="InterPro" id="IPR036909">
    <property type="entry name" value="Cyt_c-like_dom_sf"/>
</dbReference>
<feature type="region of interest" description="Disordered" evidence="1">
    <location>
        <begin position="317"/>
        <end position="343"/>
    </location>
</feature>
<evidence type="ECO:0000259" key="5">
    <source>
        <dbReference type="Pfam" id="PF14930"/>
    </source>
</evidence>
<comment type="caution">
    <text evidence="6">The sequence shown here is derived from an EMBL/GenBank/DDBJ whole genome shotgun (WGS) entry which is preliminary data.</text>
</comment>
<dbReference type="NCBIfam" id="TIGR03908">
    <property type="entry name" value="QH_alpha"/>
    <property type="match status" value="1"/>
</dbReference>
<dbReference type="Pfam" id="PF14930">
    <property type="entry name" value="Qn_am_d_aII"/>
    <property type="match status" value="1"/>
</dbReference>
<reference evidence="6 7" key="1">
    <citation type="submission" date="2014-10" db="EMBL/GenBank/DDBJ databases">
        <title>Draft genome sequence of Novosphingobium subterraneum DSM 12447.</title>
        <authorList>
            <person name="Gan H.M."/>
            <person name="Gan H.Y."/>
            <person name="Savka M.A."/>
        </authorList>
    </citation>
    <scope>NUCLEOTIDE SEQUENCE [LARGE SCALE GENOMIC DNA]</scope>
    <source>
        <strain evidence="6 7">DSM 12447</strain>
    </source>
</reference>
<dbReference type="Proteomes" id="UP000031338">
    <property type="component" value="Unassembled WGS sequence"/>
</dbReference>
<dbReference type="SUPFAM" id="SSF69298">
    <property type="entry name" value="Quinohemoprotein amine dehydrogenase A chain, domain 3"/>
    <property type="match status" value="1"/>
</dbReference>
<dbReference type="GO" id="GO:0009055">
    <property type="term" value="F:electron transfer activity"/>
    <property type="evidence" value="ECO:0007669"/>
    <property type="project" value="InterPro"/>
</dbReference>
<dbReference type="Pfam" id="PF09100">
    <property type="entry name" value="Qn_am_d_aIV"/>
    <property type="match status" value="1"/>
</dbReference>
<protein>
    <submittedName>
        <fullName evidence="6">Quinohemoprotein amine dehydrogenase, 60 kDa subunit</fullName>
    </submittedName>
</protein>
<dbReference type="InterPro" id="IPR015182">
    <property type="entry name" value="QH-AmDH_asu_heme-bd_dom"/>
</dbReference>
<dbReference type="InterPro" id="IPR013783">
    <property type="entry name" value="Ig-like_fold"/>
</dbReference>
<sequence>MTLAETAARNLATDVSQTGAKRPHRRHLLQFLALTALPASIVLAQSAKEPPRDSSNPVETEAGIAIKDPLVVEKCGSCHTADAKGNLSRISWVRTTPEGWAQVIRRMASLNGLSITPAEAKAVIRSLSASNGLSPEEARPVSYLPEHRIVVESNIPNETIRQSCAACHAFAQPLSWRRSKAEWGLLRNLHVAMYSQADAQFRKPVEDPTQPVPANGAPKPLPVEVALDYMNKTAPLMTPEWTKWQARQSSAKLGGKWLVNAFLPGKGLYVGEMMLTPAGTDDDYTTAITLKSLTDGSTLTRSGKGLVYTGYSWRGTSSSGPAGARPDAPQDHETREAMQFSPDRKSAEGRWFWGDYTEFGFNVKLTRAAAEPTVVATWPYALKAGARGATLKLIGDAFPAGLKPSDVDLGKGVTVTKVVSNSPTEAVLTVDVAPDATIGAHDVGIGGSILAAGLPVYKRVDYIKVTPETAIARLGGSEKHAPGYQQFDALGYDAGLDGKPYTADDVSLGPIDVTWSMEELPTVYYDDDVNYVGKLSPTALFTPAIDGPNPERKWGRNNYGEVWVVATAKTEKDALGKPLKGKAFMVVSVPAYKRWDQPEVAK</sequence>
<accession>A0A0B9ADR0</accession>
<dbReference type="PATRIC" id="fig|48936.3.peg.857"/>
<gene>
    <name evidence="6" type="ORF">NJ75_00847</name>
</gene>
<dbReference type="InterPro" id="IPR015184">
    <property type="entry name" value="QH-AmDH_asu_dom_IV"/>
</dbReference>
<dbReference type="Pfam" id="PF09099">
    <property type="entry name" value="Qn_am_d_aIII"/>
    <property type="match status" value="1"/>
</dbReference>
<dbReference type="Gene3D" id="2.40.128.120">
    <property type="entry name" value="Quinohemoprotein amine dehydrogenase alpha subunit, domain 2"/>
    <property type="match status" value="1"/>
</dbReference>
<feature type="domain" description="Quinohemoprotein amine dehydrogenase alpha subunit" evidence="5">
    <location>
        <begin position="251"/>
        <end position="368"/>
    </location>
</feature>
<feature type="compositionally biased region" description="Basic and acidic residues" evidence="1">
    <location>
        <begin position="328"/>
        <end position="343"/>
    </location>
</feature>
<dbReference type="InterPro" id="IPR036718">
    <property type="entry name" value="H-AmDH_asu_dom2_sf"/>
</dbReference>
<evidence type="ECO:0000259" key="4">
    <source>
        <dbReference type="Pfam" id="PF09100"/>
    </source>
</evidence>
<dbReference type="RefSeq" id="WP_082013256.1">
    <property type="nucleotide sequence ID" value="NZ_JRVC01000003.1"/>
</dbReference>
<dbReference type="Gene3D" id="2.60.40.10">
    <property type="entry name" value="Immunoglobulins"/>
    <property type="match status" value="2"/>
</dbReference>
<dbReference type="Pfam" id="PF09098">
    <property type="entry name" value="Dehyd-heme_bind"/>
    <property type="match status" value="1"/>
</dbReference>
<dbReference type="InterPro" id="IPR015183">
    <property type="entry name" value="QH-AmDH_asu_dom_III"/>
</dbReference>
<evidence type="ECO:0000313" key="6">
    <source>
        <dbReference type="EMBL" id="KHS48765.1"/>
    </source>
</evidence>
<dbReference type="EMBL" id="JRVC01000003">
    <property type="protein sequence ID" value="KHS48765.1"/>
    <property type="molecule type" value="Genomic_DNA"/>
</dbReference>
<dbReference type="InterPro" id="IPR009111">
    <property type="entry name" value="QH-AmDH_asu_dom2"/>
</dbReference>
<feature type="domain" description="Quinohemoprotein amine dehydrogenase alpha subunit haem binding" evidence="2">
    <location>
        <begin position="69"/>
        <end position="200"/>
    </location>
</feature>
<evidence type="ECO:0000313" key="7">
    <source>
        <dbReference type="Proteomes" id="UP000031338"/>
    </source>
</evidence>
<dbReference type="Gene3D" id="1.10.760.10">
    <property type="entry name" value="Cytochrome c-like domain"/>
    <property type="match status" value="1"/>
</dbReference>
<name>A0A0B9ADR0_9SPHN</name>
<dbReference type="InterPro" id="IPR014756">
    <property type="entry name" value="Ig_E-set"/>
</dbReference>
<keyword evidence="7" id="KW-1185">Reference proteome</keyword>
<dbReference type="SUPFAM" id="SSF46626">
    <property type="entry name" value="Cytochrome c"/>
    <property type="match status" value="1"/>
</dbReference>
<feature type="domain" description="Quinohemoprotein amine dehydrogenase alpha subunit" evidence="4">
    <location>
        <begin position="463"/>
        <end position="600"/>
    </location>
</feature>
<dbReference type="STRING" id="48936.NJ75_00847"/>
<dbReference type="AlphaFoldDB" id="A0A0B9ADR0"/>
<proteinExistence type="predicted"/>
<evidence type="ECO:0000259" key="3">
    <source>
        <dbReference type="Pfam" id="PF09099"/>
    </source>
</evidence>
<evidence type="ECO:0000259" key="2">
    <source>
        <dbReference type="Pfam" id="PF09098"/>
    </source>
</evidence>
<dbReference type="SUPFAM" id="SSF81296">
    <property type="entry name" value="E set domains"/>
    <property type="match status" value="2"/>
</dbReference>
<evidence type="ECO:0000256" key="1">
    <source>
        <dbReference type="SAM" id="MobiDB-lite"/>
    </source>
</evidence>
<dbReference type="InterPro" id="IPR023887">
    <property type="entry name" value="QH-AmDH_asu"/>
</dbReference>
<feature type="domain" description="Quinohemoprotein amine dehydrogenase alpha subunit" evidence="3">
    <location>
        <begin position="371"/>
        <end position="458"/>
    </location>
</feature>
<dbReference type="GO" id="GO:0020037">
    <property type="term" value="F:heme binding"/>
    <property type="evidence" value="ECO:0007669"/>
    <property type="project" value="InterPro"/>
</dbReference>